<dbReference type="STRING" id="1465490.SAMN05444277_1411"/>
<evidence type="ECO:0000313" key="3">
    <source>
        <dbReference type="Proteomes" id="UP000199031"/>
    </source>
</evidence>
<feature type="domain" description="Knr4/Smi1-like" evidence="1">
    <location>
        <begin position="46"/>
        <end position="188"/>
    </location>
</feature>
<evidence type="ECO:0000313" key="2">
    <source>
        <dbReference type="EMBL" id="SFQ56743.1"/>
    </source>
</evidence>
<dbReference type="SUPFAM" id="SSF160631">
    <property type="entry name" value="SMI1/KNR4-like"/>
    <property type="match status" value="1"/>
</dbReference>
<dbReference type="InterPro" id="IPR018958">
    <property type="entry name" value="Knr4/Smi1-like_dom"/>
</dbReference>
<dbReference type="AlphaFoldDB" id="A0A1I5ZK47"/>
<sequence>MTTHDILQYISEDFFKDNNSSDIEEMLENGIIDKEVNDTKWLGFPPANEQDIIKREKYLGIKLPPSYRDFLLTSNGFRYISFFLDNLFPIEKIEWARNTEEEWWFQLLENSGTAVSDEQYFYYGKDQDTVLCRDEYFKESLKVSNWYDGMCVFLNPIIKFDDEWEVLVYATWYPGARRFRSFKDFLIETHEENLDLLTGRKRS</sequence>
<organism evidence="2 3">
    <name type="scientific">Parafilimonas terrae</name>
    <dbReference type="NCBI Taxonomy" id="1465490"/>
    <lineage>
        <taxon>Bacteria</taxon>
        <taxon>Pseudomonadati</taxon>
        <taxon>Bacteroidota</taxon>
        <taxon>Chitinophagia</taxon>
        <taxon>Chitinophagales</taxon>
        <taxon>Chitinophagaceae</taxon>
        <taxon>Parafilimonas</taxon>
    </lineage>
</organism>
<dbReference type="RefSeq" id="WP_090663387.1">
    <property type="nucleotide sequence ID" value="NZ_FOXQ01000041.1"/>
</dbReference>
<dbReference type="EMBL" id="FOXQ01000041">
    <property type="protein sequence ID" value="SFQ56743.1"/>
    <property type="molecule type" value="Genomic_DNA"/>
</dbReference>
<dbReference type="Gene3D" id="3.40.1580.10">
    <property type="entry name" value="SMI1/KNR4-like"/>
    <property type="match status" value="1"/>
</dbReference>
<name>A0A1I5ZK47_9BACT</name>
<dbReference type="Proteomes" id="UP000199031">
    <property type="component" value="Unassembled WGS sequence"/>
</dbReference>
<evidence type="ECO:0000259" key="1">
    <source>
        <dbReference type="SMART" id="SM00860"/>
    </source>
</evidence>
<keyword evidence="3" id="KW-1185">Reference proteome</keyword>
<reference evidence="2 3" key="1">
    <citation type="submission" date="2016-10" db="EMBL/GenBank/DDBJ databases">
        <authorList>
            <person name="de Groot N.N."/>
        </authorList>
    </citation>
    <scope>NUCLEOTIDE SEQUENCE [LARGE SCALE GENOMIC DNA]</scope>
    <source>
        <strain evidence="2 3">DSM 28286</strain>
    </source>
</reference>
<proteinExistence type="predicted"/>
<protein>
    <submittedName>
        <fullName evidence="2">SMI1 / KNR4 family (SUKH-1)</fullName>
    </submittedName>
</protein>
<dbReference type="SMART" id="SM00860">
    <property type="entry name" value="SMI1_KNR4"/>
    <property type="match status" value="1"/>
</dbReference>
<dbReference type="OrthoDB" id="646254at2"/>
<accession>A0A1I5ZK47</accession>
<gene>
    <name evidence="2" type="ORF">SAMN05444277_1411</name>
</gene>
<dbReference type="Pfam" id="PF09346">
    <property type="entry name" value="SMI1_KNR4"/>
    <property type="match status" value="1"/>
</dbReference>
<dbReference type="InterPro" id="IPR037883">
    <property type="entry name" value="Knr4/Smi1-like_sf"/>
</dbReference>